<dbReference type="GO" id="GO:0003755">
    <property type="term" value="F:peptidyl-prolyl cis-trans isomerase activity"/>
    <property type="evidence" value="ECO:0007669"/>
    <property type="project" value="UniProtKB-KW"/>
</dbReference>
<sequence>MAFWGLVLKPGQPFTHTADDTKGRLHISVATLATLGTGTETKKIVVQCNVGNKSPVFLCSLFPQKFETCQLNLEFEEADDVVFSVIGPLNVHLTGYFYGSGRNHNIKDESESFGEDIADTETERSTPRSDDDYDGNDSFIDDGEPKLFPLSPLSDDGVTDKTLNRKKAKKGKGSRIRLRKYKLSESDNDSGTQQQMLENGTAAALALDSEDEDVNRKKAKKGKGSHRRLRKYKLSESDNDSGTQQQMLENGTAALALDSEDEDMLHVFSLGKADHTTKNRNLEVGEKAIDVNEDANLDIKSGNIEAEEKADIENGETKFETLQKDVEIKTDAVVSDESERGDDLQHLSVPSFKVETETGATPKKKRKDQAKGKNGLQADSSYGSIECMVIKNDETSRDRLKAQNIGQDLPVGNEQNQKQANDKKGADLPPSSLVAPKKRQKREREPEEEEEKSFEADSSYSVNNEGKSQQVEVKSDIIDKDLPMRIEQVEKEVNNDQPEEKEKEKKKKKKKKRRIQEDGKDMNMETDEKNRSVDSKPSQLSTLPGGLEIEELEIGKPYGKVAEFGKKISIRYIGKLKENGQEFNSNLDSTRPYKFCLGDEDIIDGLNIGVEGMRVGDKRRLVIPPSMGYGSEGDGLNVPPNSWLIYDVELVKVCSLK</sequence>
<evidence type="ECO:0000256" key="3">
    <source>
        <dbReference type="ARBA" id="ARBA00023110"/>
    </source>
</evidence>
<dbReference type="PANTHER" id="PTHR43811:SF48">
    <property type="entry name" value="PEPTIDYL-PROLYL CIS-TRANS ISOMERASE FKBP43"/>
    <property type="match status" value="1"/>
</dbReference>
<feature type="compositionally biased region" description="Acidic residues" evidence="6">
    <location>
        <begin position="131"/>
        <end position="142"/>
    </location>
</feature>
<dbReference type="PROSITE" id="PS50059">
    <property type="entry name" value="FKBP_PPIASE"/>
    <property type="match status" value="1"/>
</dbReference>
<protein>
    <recommendedName>
        <fullName evidence="2 5">peptidylprolyl isomerase</fullName>
        <ecNumber evidence="2 5">5.2.1.8</ecNumber>
    </recommendedName>
</protein>
<feature type="region of interest" description="Disordered" evidence="6">
    <location>
        <begin position="108"/>
        <end position="193"/>
    </location>
</feature>
<dbReference type="EMBL" id="JANJYI010000003">
    <property type="protein sequence ID" value="KAK2655711.1"/>
    <property type="molecule type" value="Genomic_DNA"/>
</dbReference>
<feature type="compositionally biased region" description="Basic and acidic residues" evidence="6">
    <location>
        <begin position="515"/>
        <end position="534"/>
    </location>
</feature>
<organism evidence="8 9">
    <name type="scientific">Dipteronia dyeriana</name>
    <dbReference type="NCBI Taxonomy" id="168575"/>
    <lineage>
        <taxon>Eukaryota</taxon>
        <taxon>Viridiplantae</taxon>
        <taxon>Streptophyta</taxon>
        <taxon>Embryophyta</taxon>
        <taxon>Tracheophyta</taxon>
        <taxon>Spermatophyta</taxon>
        <taxon>Magnoliopsida</taxon>
        <taxon>eudicotyledons</taxon>
        <taxon>Gunneridae</taxon>
        <taxon>Pentapetalae</taxon>
        <taxon>rosids</taxon>
        <taxon>malvids</taxon>
        <taxon>Sapindales</taxon>
        <taxon>Sapindaceae</taxon>
        <taxon>Hippocastanoideae</taxon>
        <taxon>Acereae</taxon>
        <taxon>Dipteronia</taxon>
    </lineage>
</organism>
<proteinExistence type="predicted"/>
<dbReference type="InterPro" id="IPR001179">
    <property type="entry name" value="PPIase_FKBP_dom"/>
</dbReference>
<reference evidence="8" key="1">
    <citation type="journal article" date="2023" name="Plant J.">
        <title>Genome sequences and population genomics provide insights into the demographic history, inbreeding, and mutation load of two 'living fossil' tree species of Dipteronia.</title>
        <authorList>
            <person name="Feng Y."/>
            <person name="Comes H.P."/>
            <person name="Chen J."/>
            <person name="Zhu S."/>
            <person name="Lu R."/>
            <person name="Zhang X."/>
            <person name="Li P."/>
            <person name="Qiu J."/>
            <person name="Olsen K.M."/>
            <person name="Qiu Y."/>
        </authorList>
    </citation>
    <scope>NUCLEOTIDE SEQUENCE</scope>
    <source>
        <strain evidence="8">KIB01</strain>
    </source>
</reference>
<feature type="compositionally biased region" description="Basic residues" evidence="6">
    <location>
        <begin position="504"/>
        <end position="514"/>
    </location>
</feature>
<dbReference type="SUPFAM" id="SSF54534">
    <property type="entry name" value="FKBP-like"/>
    <property type="match status" value="1"/>
</dbReference>
<keyword evidence="9" id="KW-1185">Reference proteome</keyword>
<feature type="compositionally biased region" description="Basic and acidic residues" evidence="6">
    <location>
        <begin position="121"/>
        <end position="130"/>
    </location>
</feature>
<evidence type="ECO:0000256" key="5">
    <source>
        <dbReference type="PROSITE-ProRule" id="PRU00277"/>
    </source>
</evidence>
<dbReference type="Pfam" id="PF17800">
    <property type="entry name" value="NPL"/>
    <property type="match status" value="1"/>
</dbReference>
<evidence type="ECO:0000256" key="6">
    <source>
        <dbReference type="SAM" id="MobiDB-lite"/>
    </source>
</evidence>
<dbReference type="PANTHER" id="PTHR43811">
    <property type="entry name" value="FKBP-TYPE PEPTIDYL-PROLYL CIS-TRANS ISOMERASE FKPA"/>
    <property type="match status" value="1"/>
</dbReference>
<name>A0AAD9XA39_9ROSI</name>
<dbReference type="InterPro" id="IPR046357">
    <property type="entry name" value="PPIase_dom_sf"/>
</dbReference>
<evidence type="ECO:0000256" key="4">
    <source>
        <dbReference type="ARBA" id="ARBA00023235"/>
    </source>
</evidence>
<feature type="domain" description="PPIase FKBP-type" evidence="7">
    <location>
        <begin position="565"/>
        <end position="654"/>
    </location>
</feature>
<comment type="caution">
    <text evidence="8">The sequence shown here is derived from an EMBL/GenBank/DDBJ whole genome shotgun (WGS) entry which is preliminary data.</text>
</comment>
<feature type="region of interest" description="Disordered" evidence="6">
    <location>
        <begin position="333"/>
        <end position="385"/>
    </location>
</feature>
<evidence type="ECO:0000313" key="8">
    <source>
        <dbReference type="EMBL" id="KAK2655711.1"/>
    </source>
</evidence>
<dbReference type="AlphaFoldDB" id="A0AAD9XA39"/>
<feature type="compositionally biased region" description="Basic residues" evidence="6">
    <location>
        <begin position="217"/>
        <end position="232"/>
    </location>
</feature>
<feature type="region of interest" description="Disordered" evidence="6">
    <location>
        <begin position="398"/>
        <end position="542"/>
    </location>
</feature>
<dbReference type="InterPro" id="IPR041232">
    <property type="entry name" value="NPL"/>
</dbReference>
<evidence type="ECO:0000313" key="9">
    <source>
        <dbReference type="Proteomes" id="UP001280121"/>
    </source>
</evidence>
<accession>A0AAD9XA39</accession>
<evidence type="ECO:0000259" key="7">
    <source>
        <dbReference type="PROSITE" id="PS50059"/>
    </source>
</evidence>
<keyword evidence="4 5" id="KW-0413">Isomerase</keyword>
<dbReference type="EC" id="5.2.1.8" evidence="2 5"/>
<evidence type="ECO:0000256" key="1">
    <source>
        <dbReference type="ARBA" id="ARBA00000971"/>
    </source>
</evidence>
<dbReference type="Pfam" id="PF00254">
    <property type="entry name" value="FKBP_C"/>
    <property type="match status" value="1"/>
</dbReference>
<dbReference type="Gene3D" id="3.10.50.40">
    <property type="match status" value="1"/>
</dbReference>
<comment type="catalytic activity">
    <reaction evidence="1 5">
        <text>[protein]-peptidylproline (omega=180) = [protein]-peptidylproline (omega=0)</text>
        <dbReference type="Rhea" id="RHEA:16237"/>
        <dbReference type="Rhea" id="RHEA-COMP:10747"/>
        <dbReference type="Rhea" id="RHEA-COMP:10748"/>
        <dbReference type="ChEBI" id="CHEBI:83833"/>
        <dbReference type="ChEBI" id="CHEBI:83834"/>
        <dbReference type="EC" id="5.2.1.8"/>
    </reaction>
</comment>
<feature type="compositionally biased region" description="Basic and acidic residues" evidence="6">
    <location>
        <begin position="473"/>
        <end position="503"/>
    </location>
</feature>
<evidence type="ECO:0000256" key="2">
    <source>
        <dbReference type="ARBA" id="ARBA00013194"/>
    </source>
</evidence>
<dbReference type="Gene3D" id="2.60.120.340">
    <property type="entry name" value="Nucleoplasmin core domain"/>
    <property type="match status" value="1"/>
</dbReference>
<dbReference type="Proteomes" id="UP001280121">
    <property type="component" value="Unassembled WGS sequence"/>
</dbReference>
<feature type="compositionally biased region" description="Polar residues" evidence="6">
    <location>
        <begin position="456"/>
        <end position="472"/>
    </location>
</feature>
<feature type="region of interest" description="Disordered" evidence="6">
    <location>
        <begin position="208"/>
        <end position="253"/>
    </location>
</feature>
<gene>
    <name evidence="8" type="ORF">Ddye_008763</name>
</gene>
<keyword evidence="3 5" id="KW-0697">Rotamase</keyword>
<feature type="compositionally biased region" description="Acidic residues" evidence="6">
    <location>
        <begin position="111"/>
        <end position="120"/>
    </location>
</feature>
<feature type="compositionally biased region" description="Basic residues" evidence="6">
    <location>
        <begin position="164"/>
        <end position="181"/>
    </location>
</feature>
<feature type="compositionally biased region" description="Polar residues" evidence="6">
    <location>
        <begin position="240"/>
        <end position="249"/>
    </location>
</feature>